<dbReference type="KEGG" id="kng:KNAG_0F01830"/>
<feature type="chain" id="PRO_5003796531" evidence="1">
    <location>
        <begin position="18"/>
        <end position="315"/>
    </location>
</feature>
<keyword evidence="3" id="KW-1185">Reference proteome</keyword>
<dbReference type="AlphaFoldDB" id="J7S8C7"/>
<gene>
    <name evidence="2" type="primary">KNAG0F01830</name>
    <name evidence="2" type="ordered locus">KNAG_0F01830</name>
</gene>
<reference evidence="2 3" key="1">
    <citation type="journal article" date="2011" name="Proc. Natl. Acad. Sci. U.S.A.">
        <title>Evolutionary erosion of yeast sex chromosomes by mating-type switching accidents.</title>
        <authorList>
            <person name="Gordon J.L."/>
            <person name="Armisen D."/>
            <person name="Proux-Wera E."/>
            <person name="Oheigeartaigh S.S."/>
            <person name="Byrne K.P."/>
            <person name="Wolfe K.H."/>
        </authorList>
    </citation>
    <scope>NUCLEOTIDE SEQUENCE [LARGE SCALE GENOMIC DNA]</scope>
    <source>
        <strain evidence="3">ATCC MYA-139 / BCRC 22969 / CBS 8797 / CCRC 22969 / KCTC 17520 / NBRC 10181 / NCYC 3082</strain>
    </source>
</reference>
<dbReference type="EMBL" id="HE978319">
    <property type="protein sequence ID" value="CCK70851.1"/>
    <property type="molecule type" value="Genomic_DNA"/>
</dbReference>
<evidence type="ECO:0000313" key="2">
    <source>
        <dbReference type="EMBL" id="CCK70851.1"/>
    </source>
</evidence>
<protein>
    <submittedName>
        <fullName evidence="2">Uncharacterized protein</fullName>
    </submittedName>
</protein>
<sequence>MLLEICILLGLYEKVICSIIPDTLTPFRTPLNKECYDSEQSGKLDQGYSGFKISKVYKFHTNPINFTNYLQVVYCQSGKKIWEKSDQVDVDDMQWEVPLEVNFDEGKWFFSFVKRDVYRQKKFSLFLPGTWVGGFFLCADTQCKRNEIIPLMPLYADDYRNHWKEVNVKNKFHKLEVTKTVPFLKTPLDKVDLLKLVSERGSTPGVKQNTSTIPAKLQRYKERFLRKMGITNLRTKPDSEWTSHFTSEYEDREQEGSDETRKNIDTAVDIFAEYADKPHQLVKEWLANGTNMSFPKWIRSGVHKVGKKLFPIIDL</sequence>
<dbReference type="RefSeq" id="XP_022465097.1">
    <property type="nucleotide sequence ID" value="XM_022608620.1"/>
</dbReference>
<keyword evidence="1" id="KW-0732">Signal</keyword>
<dbReference type="GeneID" id="34526566"/>
<organism evidence="2 3">
    <name type="scientific">Huiozyma naganishii (strain ATCC MYA-139 / BCRC 22969 / CBS 8797 / KCTC 17520 / NBRC 10181 / NCYC 3082 / Yp74L-3)</name>
    <name type="common">Yeast</name>
    <name type="synonym">Kazachstania naganishii</name>
    <dbReference type="NCBI Taxonomy" id="1071383"/>
    <lineage>
        <taxon>Eukaryota</taxon>
        <taxon>Fungi</taxon>
        <taxon>Dikarya</taxon>
        <taxon>Ascomycota</taxon>
        <taxon>Saccharomycotina</taxon>
        <taxon>Saccharomycetes</taxon>
        <taxon>Saccharomycetales</taxon>
        <taxon>Saccharomycetaceae</taxon>
        <taxon>Huiozyma</taxon>
    </lineage>
</organism>
<dbReference type="HOGENOM" id="CLU_804495_0_0_1"/>
<name>J7S8C7_HUIN7</name>
<accession>J7S8C7</accession>
<evidence type="ECO:0000313" key="3">
    <source>
        <dbReference type="Proteomes" id="UP000006310"/>
    </source>
</evidence>
<dbReference type="Proteomes" id="UP000006310">
    <property type="component" value="Chromosome 6"/>
</dbReference>
<reference evidence="3" key="2">
    <citation type="submission" date="2012-08" db="EMBL/GenBank/DDBJ databases">
        <title>Genome sequence of Kazachstania naganishii.</title>
        <authorList>
            <person name="Gordon J.L."/>
            <person name="Armisen D."/>
            <person name="Proux-Wera E."/>
            <person name="OhEigeartaigh S.S."/>
            <person name="Byrne K.P."/>
            <person name="Wolfe K.H."/>
        </authorList>
    </citation>
    <scope>NUCLEOTIDE SEQUENCE [LARGE SCALE GENOMIC DNA]</scope>
    <source>
        <strain evidence="3">ATCC MYA-139 / BCRC 22969 / CBS 8797 / CCRC 22969 / KCTC 17520 / NBRC 10181 / NCYC 3082</strain>
    </source>
</reference>
<evidence type="ECO:0000256" key="1">
    <source>
        <dbReference type="SAM" id="SignalP"/>
    </source>
</evidence>
<feature type="signal peptide" evidence="1">
    <location>
        <begin position="1"/>
        <end position="17"/>
    </location>
</feature>
<dbReference type="OrthoDB" id="4024574at2759"/>
<proteinExistence type="predicted"/>